<accession>Q636Z7</accession>
<evidence type="ECO:0000313" key="3">
    <source>
        <dbReference type="Proteomes" id="UP000002612"/>
    </source>
</evidence>
<gene>
    <name evidence="2" type="ordered locus">BCE33L3437</name>
</gene>
<feature type="domain" description="HNH endonuclease 5" evidence="1">
    <location>
        <begin position="5"/>
        <end position="54"/>
    </location>
</feature>
<dbReference type="RefSeq" id="WP_000022946.1">
    <property type="nucleotide sequence ID" value="NC_006274.1"/>
</dbReference>
<dbReference type="KEGG" id="bcz:BCE33L3437"/>
<protein>
    <recommendedName>
        <fullName evidence="1">HNH endonuclease 5 domain-containing protein</fullName>
    </recommendedName>
</protein>
<proteinExistence type="predicted"/>
<dbReference type="InterPro" id="IPR029471">
    <property type="entry name" value="HNH_5"/>
</dbReference>
<dbReference type="AlphaFoldDB" id="Q636Z7"/>
<organism evidence="2 3">
    <name type="scientific">Bacillus cereus (strain ZK / E33L)</name>
    <dbReference type="NCBI Taxonomy" id="288681"/>
    <lineage>
        <taxon>Bacteria</taxon>
        <taxon>Bacillati</taxon>
        <taxon>Bacillota</taxon>
        <taxon>Bacilli</taxon>
        <taxon>Bacillales</taxon>
        <taxon>Bacillaceae</taxon>
        <taxon>Bacillus</taxon>
        <taxon>Bacillus cereus group</taxon>
    </lineage>
</organism>
<sequence>MSIKCIFCLNEFEKGSEEHVFPDSLGGNFKIYNVCKGCNEKLGSNVDDKLANNILSQLYRLVNKIPGKKGVVPNPFKYGHLKGDPDHKLHYNLSKDGDPVSLTVVSNVSDSQDGRVFVRADASNEDTVVKIVNTKLTRSGNEPKTKEEILSQANYEKIENPEMEMELTFNLEDYKKAIIKIIYEMTCYWLGDEYLSDPIAQLLREQIFSEDLGDERLNGFVDLVGVKENPFKLLTDEDSHTAILIKDHENLYCYTNVMDTFEGMMLVTNQANKYHIENQLGAGKFLKSIIETKEVIEKEYLEVVNELKTE</sequence>
<reference evidence="3" key="1">
    <citation type="journal article" date="2006" name="J. Bacteriol.">
        <title>Pathogenomic sequence analysis of Bacillus cereus and Bacillus thuringiensis isolates closely related to Bacillus anthracis.</title>
        <authorList>
            <person name="Han C.S."/>
            <person name="Xie G."/>
            <person name="Challacombe J.F."/>
            <person name="Altherr M.R."/>
            <person name="Bhotika S.S."/>
            <person name="Brown N."/>
            <person name="Bruce D."/>
            <person name="Campbell C.S."/>
            <person name="Campbell M.L."/>
            <person name="Chen J."/>
            <person name="Chertkov O."/>
            <person name="Cleland C."/>
            <person name="Dimitrijevic M."/>
            <person name="Doggett N.A."/>
            <person name="Fawcett J.J."/>
            <person name="Glavina T."/>
            <person name="Goodwin L.A."/>
            <person name="Green L.D."/>
            <person name="Hill K.K."/>
            <person name="Hitchcock P."/>
            <person name="Jackson P.J."/>
            <person name="Keim P."/>
            <person name="Kewalramani A.R."/>
            <person name="Longmire J."/>
            <person name="Lucas S."/>
            <person name="Malfatti S."/>
            <person name="McMurry K."/>
            <person name="Meincke L.J."/>
            <person name="Misra M."/>
            <person name="Moseman B.L."/>
            <person name="Mundt M."/>
            <person name="Munk A.C."/>
            <person name="Okinaka R.T."/>
            <person name="Parson-Quintana B."/>
            <person name="Reilly L.P."/>
            <person name="Richardson P."/>
            <person name="Robinson D.L."/>
            <person name="Rubin E."/>
            <person name="Saunders E."/>
            <person name="Tapia R."/>
            <person name="Tesmer J.G."/>
            <person name="Thayer N."/>
            <person name="Thompson L.S."/>
            <person name="Tice H."/>
            <person name="Ticknor L.O."/>
            <person name="Wills P.L."/>
            <person name="Brettin T.S."/>
            <person name="Gilna P."/>
        </authorList>
    </citation>
    <scope>NUCLEOTIDE SEQUENCE [LARGE SCALE GENOMIC DNA]</scope>
    <source>
        <strain evidence="3">ZK / E33L</strain>
    </source>
</reference>
<dbReference type="Proteomes" id="UP000002612">
    <property type="component" value="Chromosome"/>
</dbReference>
<dbReference type="PATRIC" id="fig|288681.22.peg.1978"/>
<evidence type="ECO:0000259" key="1">
    <source>
        <dbReference type="Pfam" id="PF14279"/>
    </source>
</evidence>
<name>Q636Z7_BACCZ</name>
<evidence type="ECO:0000313" key="2">
    <source>
        <dbReference type="EMBL" id="AAU16826.1"/>
    </source>
</evidence>
<dbReference type="Pfam" id="PF14279">
    <property type="entry name" value="HNH_5"/>
    <property type="match status" value="1"/>
</dbReference>
<dbReference type="EMBL" id="CP000001">
    <property type="protein sequence ID" value="AAU16826.1"/>
    <property type="molecule type" value="Genomic_DNA"/>
</dbReference>